<dbReference type="GO" id="GO:1904262">
    <property type="term" value="P:negative regulation of TORC1 signaling"/>
    <property type="evidence" value="ECO:0007669"/>
    <property type="project" value="TreeGrafter"/>
</dbReference>
<reference evidence="1" key="1">
    <citation type="journal article" date="2011" name="PLoS Biol.">
        <title>Gene gain and loss during evolution of obligate parasitism in the white rust pathogen of Arabidopsis thaliana.</title>
        <authorList>
            <person name="Kemen E."/>
            <person name="Gardiner A."/>
            <person name="Schultz-Larsen T."/>
            <person name="Kemen A.C."/>
            <person name="Balmuth A.L."/>
            <person name="Robert-Seilaniantz A."/>
            <person name="Bailey K."/>
            <person name="Holub E."/>
            <person name="Studholme D.J."/>
            <person name="Maclean D."/>
            <person name="Jones J.D."/>
        </authorList>
    </citation>
    <scope>NUCLEOTIDE SEQUENCE</scope>
</reference>
<dbReference type="AlphaFoldDB" id="F0WF08"/>
<protein>
    <submittedName>
        <fullName evidence="2">Uncharacterized protein AlNc14C237G9416</fullName>
    </submittedName>
    <submittedName>
        <fullName evidence="1">Uncharacterized protein AlNc14C79G5202</fullName>
    </submittedName>
</protein>
<evidence type="ECO:0000313" key="2">
    <source>
        <dbReference type="EMBL" id="CCA24398.1"/>
    </source>
</evidence>
<evidence type="ECO:0000313" key="1">
    <source>
        <dbReference type="EMBL" id="CCA19790.1"/>
    </source>
</evidence>
<dbReference type="SUPFAM" id="SSF69318">
    <property type="entry name" value="Integrin alpha N-terminal domain"/>
    <property type="match status" value="1"/>
</dbReference>
<dbReference type="EMBL" id="FR824282">
    <property type="protein sequence ID" value="CCA24398.1"/>
    <property type="molecule type" value="Genomic_DNA"/>
</dbReference>
<dbReference type="HOGENOM" id="CLU_624719_0_0_1"/>
<dbReference type="PANTHER" id="PTHR15435">
    <property type="entry name" value="KICSTOR COMPLEX PROTEIN KAPTIN"/>
    <property type="match status" value="1"/>
</dbReference>
<dbReference type="GO" id="GO:0015629">
    <property type="term" value="C:actin cytoskeleton"/>
    <property type="evidence" value="ECO:0007669"/>
    <property type="project" value="InterPro"/>
</dbReference>
<dbReference type="GO" id="GO:0034198">
    <property type="term" value="P:cellular response to amino acid starvation"/>
    <property type="evidence" value="ECO:0007669"/>
    <property type="project" value="TreeGrafter"/>
</dbReference>
<dbReference type="PANTHER" id="PTHR15435:SF2">
    <property type="entry name" value="KICSTOR COMPLEX PROTEIN KAPTIN"/>
    <property type="match status" value="1"/>
</dbReference>
<organism evidence="1">
    <name type="scientific">Albugo laibachii Nc14</name>
    <dbReference type="NCBI Taxonomy" id="890382"/>
    <lineage>
        <taxon>Eukaryota</taxon>
        <taxon>Sar</taxon>
        <taxon>Stramenopiles</taxon>
        <taxon>Oomycota</taxon>
        <taxon>Peronosporomycetes</taxon>
        <taxon>Albuginales</taxon>
        <taxon>Albuginaceae</taxon>
        <taxon>Albugo</taxon>
    </lineage>
</organism>
<dbReference type="EMBL" id="FR824124">
    <property type="protein sequence ID" value="CCA19790.1"/>
    <property type="molecule type" value="Genomic_DNA"/>
</dbReference>
<gene>
    <name evidence="1" type="primary">AlNc14C79G5202</name>
    <name evidence="2" type="synonym">AlNc14C237G9416</name>
    <name evidence="1" type="ORF">ALNC14_059330</name>
    <name evidence="2" type="ORF">ALNC14_105420</name>
</gene>
<dbReference type="GO" id="GO:0051015">
    <property type="term" value="F:actin filament binding"/>
    <property type="evidence" value="ECO:0007669"/>
    <property type="project" value="TreeGrafter"/>
</dbReference>
<proteinExistence type="predicted"/>
<dbReference type="GO" id="GO:0030027">
    <property type="term" value="C:lamellipodium"/>
    <property type="evidence" value="ECO:0007669"/>
    <property type="project" value="TreeGrafter"/>
</dbReference>
<dbReference type="InterPro" id="IPR028994">
    <property type="entry name" value="Integrin_alpha_N"/>
</dbReference>
<dbReference type="InterPro" id="IPR029982">
    <property type="entry name" value="Kptn"/>
</dbReference>
<reference evidence="1" key="2">
    <citation type="submission" date="2011-02" db="EMBL/GenBank/DDBJ databases">
        <authorList>
            <person name="MacLean D."/>
        </authorList>
    </citation>
    <scope>NUCLEOTIDE SEQUENCE</scope>
</reference>
<accession>F0WF08</accession>
<dbReference type="GO" id="GO:0007015">
    <property type="term" value="P:actin filament organization"/>
    <property type="evidence" value="ECO:0007669"/>
    <property type="project" value="InterPro"/>
</dbReference>
<sequence>MGSVTDVDPQHFLYSNESPSVNTLKVTNLSTHKILVTTNRNVSLLSYRNGKYALDRIPFDVESGSDFEVIDAVTVSTKSTVYVAIASIEFPSEQINLQTRCLSLIDCGEGVPCESVGNIGSKLFNRFHLETAPSTMVEIKVSTVDQLFTGVLVFTTEDVVAFGSITSQNEDESKNECEFAQLTSDQLYAFLPELKSLRHPIVTTEFRYVPESGYALGAFGCADGAVFIMRFQLMRAHELKSSNVIHDVHVCGPISCVRLWRRPQSEQWNLLVTSSVGYALVFKNIESEQTSAHILPEVGMTDSIFTALLMDTNPDRSEFFIGTGDQGLVACGHEAYMKIAEYDADRHSDEETNIDTGSTRVYFEAAGSVYSLASADLNGDGVDEVVVACSVAIYILKMDHDDQRKNHLEADSGLATELHNNTRFPVEKILHASQSNASE</sequence>
<name>F0WF08_9STRA</name>